<proteinExistence type="predicted"/>
<dbReference type="PANTHER" id="PTHR40407">
    <property type="entry name" value="MEMBRANE PROTEIN-LIKE PROTEIN"/>
    <property type="match status" value="1"/>
</dbReference>
<evidence type="ECO:0000313" key="4">
    <source>
        <dbReference type="Proteomes" id="UP001164459"/>
    </source>
</evidence>
<keyword evidence="1" id="KW-1133">Transmembrane helix</keyword>
<feature type="transmembrane region" description="Helical" evidence="1">
    <location>
        <begin position="208"/>
        <end position="229"/>
    </location>
</feature>
<feature type="domain" description="Heparan-alpha-glucosaminide N-acetyltransferase catalytic" evidence="2">
    <location>
        <begin position="5"/>
        <end position="206"/>
    </location>
</feature>
<evidence type="ECO:0000313" key="3">
    <source>
        <dbReference type="EMBL" id="WAS94949.1"/>
    </source>
</evidence>
<evidence type="ECO:0000256" key="1">
    <source>
        <dbReference type="SAM" id="Phobius"/>
    </source>
</evidence>
<dbReference type="EMBL" id="CP114040">
    <property type="protein sequence ID" value="WAS94949.1"/>
    <property type="molecule type" value="Genomic_DNA"/>
</dbReference>
<dbReference type="RefSeq" id="WP_269037283.1">
    <property type="nucleotide sequence ID" value="NZ_CP114040.1"/>
</dbReference>
<feature type="transmembrane region" description="Helical" evidence="1">
    <location>
        <begin position="249"/>
        <end position="271"/>
    </location>
</feature>
<feature type="transmembrane region" description="Helical" evidence="1">
    <location>
        <begin position="132"/>
        <end position="152"/>
    </location>
</feature>
<dbReference type="Proteomes" id="UP001164459">
    <property type="component" value="Chromosome"/>
</dbReference>
<feature type="transmembrane region" description="Helical" evidence="1">
    <location>
        <begin position="313"/>
        <end position="334"/>
    </location>
</feature>
<feature type="transmembrane region" description="Helical" evidence="1">
    <location>
        <begin position="82"/>
        <end position="100"/>
    </location>
</feature>
<feature type="transmembrane region" description="Helical" evidence="1">
    <location>
        <begin position="50"/>
        <end position="70"/>
    </location>
</feature>
<organism evidence="3 4">
    <name type="scientific">Nannocystis punicea</name>
    <dbReference type="NCBI Taxonomy" id="2995304"/>
    <lineage>
        <taxon>Bacteria</taxon>
        <taxon>Pseudomonadati</taxon>
        <taxon>Myxococcota</taxon>
        <taxon>Polyangia</taxon>
        <taxon>Nannocystales</taxon>
        <taxon>Nannocystaceae</taxon>
        <taxon>Nannocystis</taxon>
    </lineage>
</organism>
<reference evidence="3" key="1">
    <citation type="submission" date="2022-11" db="EMBL/GenBank/DDBJ databases">
        <title>Minimal conservation of predation-associated metabolite biosynthetic gene clusters underscores biosynthetic potential of Myxococcota including descriptions for ten novel species: Archangium lansinium sp. nov., Myxococcus landrumus sp. nov., Nannocystis bai.</title>
        <authorList>
            <person name="Ahearne A."/>
            <person name="Stevens C."/>
            <person name="Dowd S."/>
        </authorList>
    </citation>
    <scope>NUCLEOTIDE SEQUENCE</scope>
    <source>
        <strain evidence="3">Fl3</strain>
    </source>
</reference>
<evidence type="ECO:0000259" key="2">
    <source>
        <dbReference type="Pfam" id="PF07786"/>
    </source>
</evidence>
<protein>
    <submittedName>
        <fullName evidence="3">DUF418 domain-containing transporter</fullName>
    </submittedName>
</protein>
<sequence>MTAARLLSLDALRGLAVVLMMEQHMAVWLWRSRPDVSPIAQAPVLMALNGLGGLAAPTFITLAGAGTTLLARSRTAGLDAILVRRGLILMGFGWLLNLLTPSWFSAGSWFVLHLMGLGILTAPLWRRLSNGTLLCGQALLLLGAPVVQHWLATPELLVNDRMRRLDLAGGPLRLAFAEGQFPIVPWLGLFLGGIVVGRWLLQRRTDAILRMASVLLVTGVALAAVGLRLGPHEGVWERLFQIRLSFYPATPAIVSLLQSGTLLLLVGALALEQRGRIDERGWLIALGRASLTLLIVHVVVFRELTRPLGAWQAFSAEIALTIVAIWVIVCALAARLWQRVGYRYGAEWLLRIFGG</sequence>
<gene>
    <name evidence="3" type="ORF">O0S08_02205</name>
</gene>
<feature type="transmembrane region" description="Helical" evidence="1">
    <location>
        <begin position="283"/>
        <end position="301"/>
    </location>
</feature>
<dbReference type="PANTHER" id="PTHR40407:SF1">
    <property type="entry name" value="HEPARAN-ALPHA-GLUCOSAMINIDE N-ACETYLTRANSFERASE CATALYTIC DOMAIN-CONTAINING PROTEIN"/>
    <property type="match status" value="1"/>
</dbReference>
<feature type="transmembrane region" description="Helical" evidence="1">
    <location>
        <begin position="183"/>
        <end position="201"/>
    </location>
</feature>
<dbReference type="Pfam" id="PF07786">
    <property type="entry name" value="HGSNAT_cat"/>
    <property type="match status" value="1"/>
</dbReference>
<name>A0ABY7H6P4_9BACT</name>
<feature type="transmembrane region" description="Helical" evidence="1">
    <location>
        <begin position="106"/>
        <end position="125"/>
    </location>
</feature>
<keyword evidence="1" id="KW-0472">Membrane</keyword>
<keyword evidence="1" id="KW-0812">Transmembrane</keyword>
<dbReference type="InterPro" id="IPR012429">
    <property type="entry name" value="HGSNAT_cat"/>
</dbReference>
<keyword evidence="4" id="KW-1185">Reference proteome</keyword>
<accession>A0ABY7H6P4</accession>